<keyword evidence="6" id="KW-1185">Reference proteome</keyword>
<dbReference type="KEGG" id="sdn:Sden_1440"/>
<dbReference type="SUPFAM" id="SSF55136">
    <property type="entry name" value="Probable bacterial effector-binding domain"/>
    <property type="match status" value="1"/>
</dbReference>
<dbReference type="InterPro" id="IPR009057">
    <property type="entry name" value="Homeodomain-like_sf"/>
</dbReference>
<dbReference type="SMART" id="SM00342">
    <property type="entry name" value="HTH_ARAC"/>
    <property type="match status" value="1"/>
</dbReference>
<keyword evidence="2" id="KW-0238">DNA-binding</keyword>
<dbReference type="Gene3D" id="1.10.10.60">
    <property type="entry name" value="Homeodomain-like"/>
    <property type="match status" value="2"/>
</dbReference>
<dbReference type="RefSeq" id="WP_011495884.1">
    <property type="nucleotide sequence ID" value="NC_007954.1"/>
</dbReference>
<dbReference type="PRINTS" id="PR00032">
    <property type="entry name" value="HTHARAC"/>
</dbReference>
<evidence type="ECO:0000256" key="1">
    <source>
        <dbReference type="ARBA" id="ARBA00023015"/>
    </source>
</evidence>
<evidence type="ECO:0000259" key="4">
    <source>
        <dbReference type="PROSITE" id="PS01124"/>
    </source>
</evidence>
<dbReference type="GO" id="GO:0003700">
    <property type="term" value="F:DNA-binding transcription factor activity"/>
    <property type="evidence" value="ECO:0007669"/>
    <property type="project" value="InterPro"/>
</dbReference>
<dbReference type="EMBL" id="CP000302">
    <property type="protein sequence ID" value="ABE54726.1"/>
    <property type="molecule type" value="Genomic_DNA"/>
</dbReference>
<dbReference type="STRING" id="318161.Sden_1440"/>
<evidence type="ECO:0000256" key="3">
    <source>
        <dbReference type="ARBA" id="ARBA00023163"/>
    </source>
</evidence>
<dbReference type="InterPro" id="IPR011256">
    <property type="entry name" value="Reg_factor_effector_dom_sf"/>
</dbReference>
<evidence type="ECO:0000313" key="5">
    <source>
        <dbReference type="EMBL" id="ABE54726.1"/>
    </source>
</evidence>
<dbReference type="PANTHER" id="PTHR47504">
    <property type="entry name" value="RIGHT ORIGIN-BINDING PROTEIN"/>
    <property type="match status" value="1"/>
</dbReference>
<feature type="domain" description="HTH araC/xylS-type" evidence="4">
    <location>
        <begin position="14"/>
        <end position="112"/>
    </location>
</feature>
<sequence length="209" mass="23634">MVDSLNSRKAKIISQVGQYIYDHSDQTISLDALASYSGFSKYHFNRIFFAATGYQLGEFIQRHKLDKALQLIKQGNHNIIDVAISVGYDSPSSFSRAFKKNFSVTPSEVVQGNLPNNVRVGSLTPRKRLTEQKLQPVWKTLPERQVYGLYGKGFNEQSFSQVAGELYGRLAAMAEPLRYAELQPIGVSVDNPWSIEQTESRFLQCRSLF</sequence>
<dbReference type="InterPro" id="IPR018060">
    <property type="entry name" value="HTH_AraC"/>
</dbReference>
<dbReference type="eggNOG" id="COG2207">
    <property type="taxonomic scope" value="Bacteria"/>
</dbReference>
<dbReference type="SUPFAM" id="SSF46689">
    <property type="entry name" value="Homeodomain-like"/>
    <property type="match status" value="2"/>
</dbReference>
<reference evidence="5 6" key="1">
    <citation type="submission" date="2006-03" db="EMBL/GenBank/DDBJ databases">
        <title>Complete sequence of Shewanella denitrificans OS217.</title>
        <authorList>
            <consortium name="US DOE Joint Genome Institute"/>
            <person name="Copeland A."/>
            <person name="Lucas S."/>
            <person name="Lapidus A."/>
            <person name="Barry K."/>
            <person name="Detter J.C."/>
            <person name="Glavina del Rio T."/>
            <person name="Hammon N."/>
            <person name="Israni S."/>
            <person name="Dalin E."/>
            <person name="Tice H."/>
            <person name="Pitluck S."/>
            <person name="Brettin T."/>
            <person name="Bruce D."/>
            <person name="Han C."/>
            <person name="Tapia R."/>
            <person name="Gilna P."/>
            <person name="Kiss H."/>
            <person name="Schmutz J."/>
            <person name="Larimer F."/>
            <person name="Land M."/>
            <person name="Hauser L."/>
            <person name="Kyrpides N."/>
            <person name="Lykidis A."/>
            <person name="Richardson P."/>
        </authorList>
    </citation>
    <scope>NUCLEOTIDE SEQUENCE [LARGE SCALE GENOMIC DNA]</scope>
    <source>
        <strain evidence="6">OS217 / ATCC BAA-1090 / DSM 15013</strain>
    </source>
</reference>
<proteinExistence type="predicted"/>
<organism evidence="5 6">
    <name type="scientific">Shewanella denitrificans (strain OS217 / ATCC BAA-1090 / DSM 15013)</name>
    <dbReference type="NCBI Taxonomy" id="318161"/>
    <lineage>
        <taxon>Bacteria</taxon>
        <taxon>Pseudomonadati</taxon>
        <taxon>Pseudomonadota</taxon>
        <taxon>Gammaproteobacteria</taxon>
        <taxon>Alteromonadales</taxon>
        <taxon>Shewanellaceae</taxon>
        <taxon>Shewanella</taxon>
    </lineage>
</organism>
<dbReference type="PROSITE" id="PS00041">
    <property type="entry name" value="HTH_ARAC_FAMILY_1"/>
    <property type="match status" value="1"/>
</dbReference>
<dbReference type="Proteomes" id="UP000001982">
    <property type="component" value="Chromosome"/>
</dbReference>
<dbReference type="HOGENOM" id="CLU_000445_81_1_6"/>
<dbReference type="PROSITE" id="PS01124">
    <property type="entry name" value="HTH_ARAC_FAMILY_2"/>
    <property type="match status" value="1"/>
</dbReference>
<keyword evidence="1" id="KW-0805">Transcription regulation</keyword>
<evidence type="ECO:0000256" key="2">
    <source>
        <dbReference type="ARBA" id="ARBA00023125"/>
    </source>
</evidence>
<evidence type="ECO:0000313" key="6">
    <source>
        <dbReference type="Proteomes" id="UP000001982"/>
    </source>
</evidence>
<dbReference type="InterPro" id="IPR018062">
    <property type="entry name" value="HTH_AraC-typ_CS"/>
</dbReference>
<name>Q12PA0_SHEDO</name>
<accession>Q12PA0</accession>
<keyword evidence="3" id="KW-0804">Transcription</keyword>
<dbReference type="GO" id="GO:0043565">
    <property type="term" value="F:sequence-specific DNA binding"/>
    <property type="evidence" value="ECO:0007669"/>
    <property type="project" value="InterPro"/>
</dbReference>
<dbReference type="PANTHER" id="PTHR47504:SF5">
    <property type="entry name" value="RIGHT ORIGIN-BINDING PROTEIN"/>
    <property type="match status" value="1"/>
</dbReference>
<protein>
    <submittedName>
        <fullName evidence="5">Transcriptional regulator, AraC family</fullName>
    </submittedName>
</protein>
<dbReference type="AlphaFoldDB" id="Q12PA0"/>
<dbReference type="Pfam" id="PF12833">
    <property type="entry name" value="HTH_18"/>
    <property type="match status" value="1"/>
</dbReference>
<dbReference type="InterPro" id="IPR020449">
    <property type="entry name" value="Tscrpt_reg_AraC-type_HTH"/>
</dbReference>
<dbReference type="InterPro" id="IPR050959">
    <property type="entry name" value="MarA-like"/>
</dbReference>
<gene>
    <name evidence="5" type="ordered locus">Sden_1440</name>
</gene>